<organism evidence="3 4">
    <name type="scientific">Effrenium voratum</name>
    <dbReference type="NCBI Taxonomy" id="2562239"/>
    <lineage>
        <taxon>Eukaryota</taxon>
        <taxon>Sar</taxon>
        <taxon>Alveolata</taxon>
        <taxon>Dinophyceae</taxon>
        <taxon>Suessiales</taxon>
        <taxon>Symbiodiniaceae</taxon>
        <taxon>Effrenium</taxon>
    </lineage>
</organism>
<evidence type="ECO:0000313" key="3">
    <source>
        <dbReference type="EMBL" id="CAJ1378974.1"/>
    </source>
</evidence>
<reference evidence="3" key="1">
    <citation type="submission" date="2023-08" db="EMBL/GenBank/DDBJ databases">
        <authorList>
            <person name="Chen Y."/>
            <person name="Shah S."/>
            <person name="Dougan E. K."/>
            <person name="Thang M."/>
            <person name="Chan C."/>
        </authorList>
    </citation>
    <scope>NUCLEOTIDE SEQUENCE</scope>
</reference>
<feature type="transmembrane region" description="Helical" evidence="2">
    <location>
        <begin position="215"/>
        <end position="239"/>
    </location>
</feature>
<dbReference type="EMBL" id="CAUJNA010000584">
    <property type="protein sequence ID" value="CAJ1378974.1"/>
    <property type="molecule type" value="Genomic_DNA"/>
</dbReference>
<evidence type="ECO:0000313" key="4">
    <source>
        <dbReference type="Proteomes" id="UP001178507"/>
    </source>
</evidence>
<feature type="region of interest" description="Disordered" evidence="1">
    <location>
        <begin position="333"/>
        <end position="368"/>
    </location>
</feature>
<name>A0AA36MN81_9DINO</name>
<feature type="compositionally biased region" description="Pro residues" evidence="1">
    <location>
        <begin position="494"/>
        <end position="503"/>
    </location>
</feature>
<comment type="caution">
    <text evidence="3">The sequence shown here is derived from an EMBL/GenBank/DDBJ whole genome shotgun (WGS) entry which is preliminary data.</text>
</comment>
<accession>A0AA36MN81</accession>
<keyword evidence="2" id="KW-0812">Transmembrane</keyword>
<sequence length="556" mass="62558">MVKTGKKKDLMSTQVLLASSGLAEFYKYFEQAGHAMFDAMTHMSDLRVEQILLEVEARCGVTFNAAVRIKLWKALRYQWFRGPGKGLPFIERVDVPQLYLPPLEWHEQDSKFKFSDLESDRQRQVVRKIKQLAPGETGQSLQTFQFEVYTRTLDLIYEYRDLERCVQEWERRNPRSMIQEDMREEVMRMRLKSCVDSANASIAVRRARAQRLKNFSSTLVVMQLVMFSLCIVMLFTAFAALNDTPAQLMLIFFLSSKQFLSAIIFFVASVVSGVVSERAKQDPLIRELKRTVLSCERLIERISDFRIATEELRLQKNEARKKGVPVGLNLNISAEGKKQDEEGDSYDDGNQVRQRPGKRKKKAQPKDEALNLWAPDAGKLDGPELNMMQKQLAQSFKRLGAMPSEMRPSGDRMRNFRERLGGVAEEDLCVQITSKQQKKRHAYVEQLKEEALAKLPKNRPPPALQLAASGLQGPPAQTLGRELRDAGGALLPLAPAPPPPAPPRSRLGGLHFHAPRATEENAPLLGGASSSQPKASAAAAASVSPHVPRHQDSSQP</sequence>
<evidence type="ECO:0000256" key="1">
    <source>
        <dbReference type="SAM" id="MobiDB-lite"/>
    </source>
</evidence>
<keyword evidence="2" id="KW-1133">Transmembrane helix</keyword>
<proteinExistence type="predicted"/>
<feature type="transmembrane region" description="Helical" evidence="2">
    <location>
        <begin position="259"/>
        <end position="276"/>
    </location>
</feature>
<evidence type="ECO:0000256" key="2">
    <source>
        <dbReference type="SAM" id="Phobius"/>
    </source>
</evidence>
<keyword evidence="4" id="KW-1185">Reference proteome</keyword>
<keyword evidence="2" id="KW-0472">Membrane</keyword>
<gene>
    <name evidence="3" type="ORF">EVOR1521_LOCUS7348</name>
</gene>
<feature type="region of interest" description="Disordered" evidence="1">
    <location>
        <begin position="453"/>
        <end position="556"/>
    </location>
</feature>
<protein>
    <submittedName>
        <fullName evidence="3">Uncharacterized protein</fullName>
    </submittedName>
</protein>
<feature type="compositionally biased region" description="Low complexity" evidence="1">
    <location>
        <begin position="528"/>
        <end position="544"/>
    </location>
</feature>
<dbReference type="Proteomes" id="UP001178507">
    <property type="component" value="Unassembled WGS sequence"/>
</dbReference>
<dbReference type="AlphaFoldDB" id="A0AA36MN81"/>